<proteinExistence type="predicted"/>
<evidence type="ECO:0000313" key="1">
    <source>
        <dbReference type="EMBL" id="HIV01213.1"/>
    </source>
</evidence>
<dbReference type="AlphaFoldDB" id="A0A9D1NDN5"/>
<dbReference type="Proteomes" id="UP000886861">
    <property type="component" value="Unassembled WGS sequence"/>
</dbReference>
<reference evidence="1" key="1">
    <citation type="submission" date="2020-10" db="EMBL/GenBank/DDBJ databases">
        <authorList>
            <person name="Gilroy R."/>
        </authorList>
    </citation>
    <scope>NUCLEOTIDE SEQUENCE</scope>
    <source>
        <strain evidence="1">CHK186-9395</strain>
    </source>
</reference>
<name>A0A9D1NDN5_9FIRM</name>
<sequence length="139" mass="16447">MYKLTTFKAYHVWKNNTEVVARFSSLEEAKKCLPHVVQSKIAVFENIEEYKKLRYVSGEKLLKILDSLPEYPHDKEIFATKLYKGRSHILENAAIFTNKEEAEKFTLNGELGTVHKIDLKDYIYNKYYDYKVQEPDFNL</sequence>
<comment type="caution">
    <text evidence="1">The sequence shown here is derived from an EMBL/GenBank/DDBJ whole genome shotgun (WGS) entry which is preliminary data.</text>
</comment>
<dbReference type="EMBL" id="DVOJ01000005">
    <property type="protein sequence ID" value="HIV01213.1"/>
    <property type="molecule type" value="Genomic_DNA"/>
</dbReference>
<gene>
    <name evidence="1" type="ORF">IAA62_01485</name>
</gene>
<accession>A0A9D1NDN5</accession>
<reference evidence="1" key="2">
    <citation type="journal article" date="2021" name="PeerJ">
        <title>Extensive microbial diversity within the chicken gut microbiome revealed by metagenomics and culture.</title>
        <authorList>
            <person name="Gilroy R."/>
            <person name="Ravi A."/>
            <person name="Getino M."/>
            <person name="Pursley I."/>
            <person name="Horton D.L."/>
            <person name="Alikhan N.F."/>
            <person name="Baker D."/>
            <person name="Gharbi K."/>
            <person name="Hall N."/>
            <person name="Watson M."/>
            <person name="Adriaenssens E.M."/>
            <person name="Foster-Nyarko E."/>
            <person name="Jarju S."/>
            <person name="Secka A."/>
            <person name="Antonio M."/>
            <person name="Oren A."/>
            <person name="Chaudhuri R.R."/>
            <person name="La Ragione R."/>
            <person name="Hildebrand F."/>
            <person name="Pallen M.J."/>
        </authorList>
    </citation>
    <scope>NUCLEOTIDE SEQUENCE</scope>
    <source>
        <strain evidence="1">CHK186-9395</strain>
    </source>
</reference>
<protein>
    <submittedName>
        <fullName evidence="1">Uncharacterized protein</fullName>
    </submittedName>
</protein>
<organism evidence="1 2">
    <name type="scientific">Candidatus Caccopulliclostridium gallistercoris</name>
    <dbReference type="NCBI Taxonomy" id="2840719"/>
    <lineage>
        <taxon>Bacteria</taxon>
        <taxon>Bacillati</taxon>
        <taxon>Bacillota</taxon>
        <taxon>Clostridia</taxon>
        <taxon>Candidatus Caccopulliclostridium</taxon>
    </lineage>
</organism>
<evidence type="ECO:0000313" key="2">
    <source>
        <dbReference type="Proteomes" id="UP000886861"/>
    </source>
</evidence>